<organism evidence="1 2">
    <name type="scientific">Psychroflexus sediminis</name>
    <dbReference type="NCBI Taxonomy" id="470826"/>
    <lineage>
        <taxon>Bacteria</taxon>
        <taxon>Pseudomonadati</taxon>
        <taxon>Bacteroidota</taxon>
        <taxon>Flavobacteriia</taxon>
        <taxon>Flavobacteriales</taxon>
        <taxon>Flavobacteriaceae</taxon>
        <taxon>Psychroflexus</taxon>
    </lineage>
</organism>
<protein>
    <recommendedName>
        <fullName evidence="3">SpoIIAA-like</fullName>
    </recommendedName>
</protein>
<reference evidence="1 2" key="1">
    <citation type="submission" date="2016-10" db="EMBL/GenBank/DDBJ databases">
        <authorList>
            <person name="de Groot N.N."/>
        </authorList>
    </citation>
    <scope>NUCLEOTIDE SEQUENCE [LARGE SCALE GENOMIC DNA]</scope>
    <source>
        <strain evidence="1 2">DSM 19803</strain>
    </source>
</reference>
<dbReference type="RefSeq" id="WP_093368543.1">
    <property type="nucleotide sequence ID" value="NZ_FNCW01000011.1"/>
</dbReference>
<dbReference type="OrthoDB" id="6322581at2"/>
<dbReference type="AlphaFoldDB" id="A0A1G7Y9A7"/>
<evidence type="ECO:0000313" key="1">
    <source>
        <dbReference type="EMBL" id="SDG92570.1"/>
    </source>
</evidence>
<gene>
    <name evidence="1" type="ORF">SAMN04488027_11131</name>
</gene>
<keyword evidence="2" id="KW-1185">Reference proteome</keyword>
<dbReference type="Proteomes" id="UP000199296">
    <property type="component" value="Unassembled WGS sequence"/>
</dbReference>
<evidence type="ECO:0000313" key="2">
    <source>
        <dbReference type="Proteomes" id="UP000199296"/>
    </source>
</evidence>
<sequence>MKTTSYARVDQTAFPLITVTFTGEKSTNANFKAYLKELDDCYFAQQKLAIVFDASQAVVPRISHQILQANWLKENTSLMQDYCKGTAYVIPNKTIQWVLKMIFLLQKQPVPYEVFSTYKDAQVWCWSQLQKD</sequence>
<proteinExistence type="predicted"/>
<evidence type="ECO:0008006" key="3">
    <source>
        <dbReference type="Google" id="ProtNLM"/>
    </source>
</evidence>
<dbReference type="STRING" id="470826.SAMN04488027_11131"/>
<accession>A0A1G7Y9A7</accession>
<name>A0A1G7Y9A7_9FLAO</name>
<dbReference type="EMBL" id="FNCW01000011">
    <property type="protein sequence ID" value="SDG92570.1"/>
    <property type="molecule type" value="Genomic_DNA"/>
</dbReference>